<comment type="caution">
    <text evidence="3">The sequence shown here is derived from an EMBL/GenBank/DDBJ whole genome shotgun (WGS) entry which is preliminary data.</text>
</comment>
<evidence type="ECO:0000313" key="4">
    <source>
        <dbReference type="Proteomes" id="UP000758603"/>
    </source>
</evidence>
<keyword evidence="4" id="KW-1185">Reference proteome</keyword>
<sequence length="528" mass="58742">MSKLWGSKKDQDADDHVHRNGAGPARDSEDQDSLPDEHTRLLPNRVESTNYLSPDDPAVSPYNLWSVRFTRYLTVFLTLVTFVWWVIQLVSQFITPPGFHTRGSGFFAFSYASVTLANLLFTLIFFAIPSKAVRIMSVVMGALLLIDLVLLLAVEKTRHEEGWVGMATILWTFLIAVFVLVTDRLVLWGKHEEEERLTGRAESRRTLGEWTAVLISTLAIIILNAILVLTTCTLILRALDAGLAPPGKLYAVDDDKYQLHLYCKGNITDSQGSKLPTVLIDGEGPAEDGLWQFADAAIKNGSISRYCFVDRPGMAWSDTAPSPSSAGMVVEAVSEALARAGEEGPWVLLGAGSGSIYSRIFSARHGDAVHGLLFIDPLHEDLLWRIGAPGRGFMLWVRGVLSPLGLDRVPGALFKGRTKEDRVWGQSAYQTGKYIFSKLQENLVADSLTKRDVASSRAIQYKDTPLTIISSGPRVRADDVWADKQRDLTHLTSKLQHWDIANQAPHEVWRTLEGRDLIEKRLKQMVHL</sequence>
<feature type="region of interest" description="Disordered" evidence="1">
    <location>
        <begin position="1"/>
        <end position="37"/>
    </location>
</feature>
<evidence type="ECO:0000256" key="2">
    <source>
        <dbReference type="SAM" id="Phobius"/>
    </source>
</evidence>
<feature type="transmembrane region" description="Helical" evidence="2">
    <location>
        <begin position="166"/>
        <end position="186"/>
    </location>
</feature>
<dbReference type="EMBL" id="JAGPXC010000010">
    <property type="protein sequence ID" value="KAH6646439.1"/>
    <property type="molecule type" value="Genomic_DNA"/>
</dbReference>
<keyword evidence="2" id="KW-1133">Transmembrane helix</keyword>
<evidence type="ECO:0000256" key="1">
    <source>
        <dbReference type="SAM" id="MobiDB-lite"/>
    </source>
</evidence>
<dbReference type="GeneID" id="70133035"/>
<feature type="transmembrane region" description="Helical" evidence="2">
    <location>
        <begin position="207"/>
        <end position="229"/>
    </location>
</feature>
<keyword evidence="2" id="KW-0812">Transmembrane</keyword>
<protein>
    <recommendedName>
        <fullName evidence="5">Mitochondrial integral membrane protein</fullName>
    </recommendedName>
</protein>
<feature type="transmembrane region" description="Helical" evidence="2">
    <location>
        <begin position="135"/>
        <end position="154"/>
    </location>
</feature>
<dbReference type="AlphaFoldDB" id="A0A9P8RIG3"/>
<dbReference type="SUPFAM" id="SSF53474">
    <property type="entry name" value="alpha/beta-Hydrolases"/>
    <property type="match status" value="1"/>
</dbReference>
<feature type="compositionally biased region" description="Basic and acidic residues" evidence="1">
    <location>
        <begin position="7"/>
        <end position="18"/>
    </location>
</feature>
<proteinExistence type="predicted"/>
<organism evidence="3 4">
    <name type="scientific">Truncatella angustata</name>
    <dbReference type="NCBI Taxonomy" id="152316"/>
    <lineage>
        <taxon>Eukaryota</taxon>
        <taxon>Fungi</taxon>
        <taxon>Dikarya</taxon>
        <taxon>Ascomycota</taxon>
        <taxon>Pezizomycotina</taxon>
        <taxon>Sordariomycetes</taxon>
        <taxon>Xylariomycetidae</taxon>
        <taxon>Amphisphaeriales</taxon>
        <taxon>Sporocadaceae</taxon>
        <taxon>Truncatella</taxon>
    </lineage>
</organism>
<dbReference type="InterPro" id="IPR029058">
    <property type="entry name" value="AB_hydrolase_fold"/>
</dbReference>
<dbReference type="RefSeq" id="XP_045952953.1">
    <property type="nucleotide sequence ID" value="XM_046104144.1"/>
</dbReference>
<dbReference type="Proteomes" id="UP000758603">
    <property type="component" value="Unassembled WGS sequence"/>
</dbReference>
<keyword evidence="2" id="KW-0472">Membrane</keyword>
<feature type="transmembrane region" description="Helical" evidence="2">
    <location>
        <begin position="106"/>
        <end position="128"/>
    </location>
</feature>
<name>A0A9P8RIG3_9PEZI</name>
<dbReference type="InterPro" id="IPR019431">
    <property type="entry name" value="DUF2417"/>
</dbReference>
<reference evidence="3" key="1">
    <citation type="journal article" date="2021" name="Nat. Commun.">
        <title>Genetic determinants of endophytism in the Arabidopsis root mycobiome.</title>
        <authorList>
            <person name="Mesny F."/>
            <person name="Miyauchi S."/>
            <person name="Thiergart T."/>
            <person name="Pickel B."/>
            <person name="Atanasova L."/>
            <person name="Karlsson M."/>
            <person name="Huettel B."/>
            <person name="Barry K.W."/>
            <person name="Haridas S."/>
            <person name="Chen C."/>
            <person name="Bauer D."/>
            <person name="Andreopoulos W."/>
            <person name="Pangilinan J."/>
            <person name="LaButti K."/>
            <person name="Riley R."/>
            <person name="Lipzen A."/>
            <person name="Clum A."/>
            <person name="Drula E."/>
            <person name="Henrissat B."/>
            <person name="Kohler A."/>
            <person name="Grigoriev I.V."/>
            <person name="Martin F.M."/>
            <person name="Hacquard S."/>
        </authorList>
    </citation>
    <scope>NUCLEOTIDE SEQUENCE</scope>
    <source>
        <strain evidence="3">MPI-SDFR-AT-0073</strain>
    </source>
</reference>
<dbReference type="Pfam" id="PF10329">
    <property type="entry name" value="DUF2417"/>
    <property type="match status" value="1"/>
</dbReference>
<evidence type="ECO:0008006" key="5">
    <source>
        <dbReference type="Google" id="ProtNLM"/>
    </source>
</evidence>
<dbReference type="Gene3D" id="3.40.50.1820">
    <property type="entry name" value="alpha/beta hydrolase"/>
    <property type="match status" value="1"/>
</dbReference>
<gene>
    <name evidence="3" type="ORF">BKA67DRAFT_584314</name>
</gene>
<dbReference type="OrthoDB" id="164921at2759"/>
<feature type="transmembrane region" description="Helical" evidence="2">
    <location>
        <begin position="72"/>
        <end position="94"/>
    </location>
</feature>
<evidence type="ECO:0000313" key="3">
    <source>
        <dbReference type="EMBL" id="KAH6646439.1"/>
    </source>
</evidence>
<accession>A0A9P8RIG3</accession>